<protein>
    <submittedName>
        <fullName evidence="9">Xaa-Pro dipeptidase</fullName>
    </submittedName>
</protein>
<dbReference type="InterPro" id="IPR052433">
    <property type="entry name" value="X-Pro_dipept-like"/>
</dbReference>
<evidence type="ECO:0000256" key="1">
    <source>
        <dbReference type="ARBA" id="ARBA00001936"/>
    </source>
</evidence>
<evidence type="ECO:0000256" key="4">
    <source>
        <dbReference type="ARBA" id="ARBA00022801"/>
    </source>
</evidence>
<evidence type="ECO:0000256" key="5">
    <source>
        <dbReference type="ARBA" id="ARBA00023049"/>
    </source>
</evidence>
<organism evidence="9 10">
    <name type="scientific">Symbiodinium microadriaticum</name>
    <name type="common">Dinoflagellate</name>
    <name type="synonym">Zooxanthella microadriatica</name>
    <dbReference type="NCBI Taxonomy" id="2951"/>
    <lineage>
        <taxon>Eukaryota</taxon>
        <taxon>Sar</taxon>
        <taxon>Alveolata</taxon>
        <taxon>Dinophyceae</taxon>
        <taxon>Suessiales</taxon>
        <taxon>Symbiodiniaceae</taxon>
        <taxon>Symbiodinium</taxon>
    </lineage>
</organism>
<feature type="domain" description="Peptidase M24" evidence="8">
    <location>
        <begin position="122"/>
        <end position="217"/>
    </location>
</feature>
<evidence type="ECO:0000256" key="6">
    <source>
        <dbReference type="ARBA" id="ARBA00023211"/>
    </source>
</evidence>
<dbReference type="SUPFAM" id="SSF55920">
    <property type="entry name" value="Creatinase/aminopeptidase"/>
    <property type="match status" value="1"/>
</dbReference>
<dbReference type="GO" id="GO:0008237">
    <property type="term" value="F:metallopeptidase activity"/>
    <property type="evidence" value="ECO:0007669"/>
    <property type="project" value="UniProtKB-KW"/>
</dbReference>
<gene>
    <name evidence="9" type="primary">Pepd</name>
    <name evidence="9" type="ORF">AK812_SmicGene16890</name>
</gene>
<comment type="caution">
    <text evidence="9">The sequence shown here is derived from an EMBL/GenBank/DDBJ whole genome shotgun (WGS) entry which is preliminary data.</text>
</comment>
<dbReference type="Pfam" id="PF00557">
    <property type="entry name" value="Peptidase_M24"/>
    <property type="match status" value="1"/>
</dbReference>
<evidence type="ECO:0000256" key="7">
    <source>
        <dbReference type="SAM" id="MobiDB-lite"/>
    </source>
</evidence>
<reference evidence="9 10" key="1">
    <citation type="submission" date="2016-02" db="EMBL/GenBank/DDBJ databases">
        <title>Genome analysis of coral dinoflagellate symbionts highlights evolutionary adaptations to a symbiotic lifestyle.</title>
        <authorList>
            <person name="Aranda M."/>
            <person name="Li Y."/>
            <person name="Liew Y.J."/>
            <person name="Baumgarten S."/>
            <person name="Simakov O."/>
            <person name="Wilson M."/>
            <person name="Piel J."/>
            <person name="Ashoor H."/>
            <person name="Bougouffa S."/>
            <person name="Bajic V.B."/>
            <person name="Ryu T."/>
            <person name="Ravasi T."/>
            <person name="Bayer T."/>
            <person name="Micklem G."/>
            <person name="Kim H."/>
            <person name="Bhak J."/>
            <person name="Lajeunesse T.C."/>
            <person name="Voolstra C.R."/>
        </authorList>
    </citation>
    <scope>NUCLEOTIDE SEQUENCE [LARGE SCALE GENOMIC DNA]</scope>
    <source>
        <strain evidence="9 10">CCMP2467</strain>
    </source>
</reference>
<dbReference type="PANTHER" id="PTHR48480:SF2">
    <property type="entry name" value="PEPTIDASE D"/>
    <property type="match status" value="1"/>
</dbReference>
<keyword evidence="4" id="KW-0378">Hydrolase</keyword>
<comment type="cofactor">
    <cofactor evidence="1">
        <name>Mn(2+)</name>
        <dbReference type="ChEBI" id="CHEBI:29035"/>
    </cofactor>
</comment>
<dbReference type="InterPro" id="IPR000994">
    <property type="entry name" value="Pept_M24"/>
</dbReference>
<name>A0A1Q9DZ74_SYMMI</name>
<feature type="compositionally biased region" description="Basic and acidic residues" evidence="7">
    <location>
        <begin position="67"/>
        <end position="79"/>
    </location>
</feature>
<keyword evidence="6" id="KW-0464">Manganese</keyword>
<evidence type="ECO:0000313" key="9">
    <source>
        <dbReference type="EMBL" id="OLQ00447.1"/>
    </source>
</evidence>
<evidence type="ECO:0000256" key="3">
    <source>
        <dbReference type="ARBA" id="ARBA00022723"/>
    </source>
</evidence>
<evidence type="ECO:0000259" key="8">
    <source>
        <dbReference type="Pfam" id="PF00557"/>
    </source>
</evidence>
<keyword evidence="5" id="KW-0482">Metalloprotease</keyword>
<dbReference type="GO" id="GO:0046872">
    <property type="term" value="F:metal ion binding"/>
    <property type="evidence" value="ECO:0007669"/>
    <property type="project" value="UniProtKB-KW"/>
</dbReference>
<proteinExistence type="predicted"/>
<dbReference type="Gene3D" id="3.90.230.10">
    <property type="entry name" value="Creatinase/methionine aminopeptidase superfamily"/>
    <property type="match status" value="1"/>
</dbReference>
<dbReference type="OrthoDB" id="10261878at2759"/>
<dbReference type="GO" id="GO:0006508">
    <property type="term" value="P:proteolysis"/>
    <property type="evidence" value="ECO:0007669"/>
    <property type="project" value="UniProtKB-KW"/>
</dbReference>
<dbReference type="EMBL" id="LSRX01000327">
    <property type="protein sequence ID" value="OLQ00447.1"/>
    <property type="molecule type" value="Genomic_DNA"/>
</dbReference>
<dbReference type="PANTHER" id="PTHR48480">
    <property type="match status" value="1"/>
</dbReference>
<dbReference type="Proteomes" id="UP000186817">
    <property type="component" value="Unassembled WGS sequence"/>
</dbReference>
<accession>A0A1Q9DZ74</accession>
<keyword evidence="2" id="KW-0645">Protease</keyword>
<dbReference type="AlphaFoldDB" id="A0A1Q9DZ74"/>
<keyword evidence="10" id="KW-1185">Reference proteome</keyword>
<evidence type="ECO:0000256" key="2">
    <source>
        <dbReference type="ARBA" id="ARBA00022670"/>
    </source>
</evidence>
<evidence type="ECO:0000313" key="10">
    <source>
        <dbReference type="Proteomes" id="UP000186817"/>
    </source>
</evidence>
<keyword evidence="3" id="KW-0479">Metal-binding</keyword>
<dbReference type="InterPro" id="IPR036005">
    <property type="entry name" value="Creatinase/aminopeptidase-like"/>
</dbReference>
<feature type="region of interest" description="Disordered" evidence="7">
    <location>
        <begin position="67"/>
        <end position="91"/>
    </location>
</feature>
<sequence length="269" mass="30239">MGCSESTMRTEEVPCSRGSVVCYAETLEKPPKDALPPDMSTHRHYVLQLHTYLITVVKNPHAFQAEVEQRRREDFGDKEREEEEEEGKEREVGEVDDMMAANVGGVPPSRMTSRLGEVAEVLMPHGLGHFMGIDTHVGGYPKGAQRDARVLTVERGTQQLTGDHVFGHGWPGIYFMDYALRKAKEDPERAKFFNWDRLGDFANFGGIRLEDNVLVTESGIENFTVAPRTVDEVEAVMRGEIADAAALLTLRPQAQHEQQEPEAQEEEEE</sequence>